<comment type="caution">
    <text evidence="3">The sequence shown here is derived from an EMBL/GenBank/DDBJ whole genome shotgun (WGS) entry which is preliminary data.</text>
</comment>
<dbReference type="OrthoDB" id="9757917at2"/>
<dbReference type="STRING" id="1707952.A6A03_04520"/>
<accession>A0A178M1T7</accession>
<name>A0A178M1T7_9CHLR</name>
<dbReference type="InterPro" id="IPR007555">
    <property type="entry name" value="DUF499"/>
</dbReference>
<evidence type="ECO:0000313" key="3">
    <source>
        <dbReference type="EMBL" id="OAN40597.1"/>
    </source>
</evidence>
<organism evidence="3 4">
    <name type="scientific">Chloroflexus islandicus</name>
    <dbReference type="NCBI Taxonomy" id="1707952"/>
    <lineage>
        <taxon>Bacteria</taxon>
        <taxon>Bacillati</taxon>
        <taxon>Chloroflexota</taxon>
        <taxon>Chloroflexia</taxon>
        <taxon>Chloroflexales</taxon>
        <taxon>Chloroflexineae</taxon>
        <taxon>Chloroflexaceae</taxon>
        <taxon>Chloroflexus</taxon>
    </lineage>
</organism>
<dbReference type="Pfam" id="PF04465">
    <property type="entry name" value="DUF499"/>
    <property type="match status" value="1"/>
</dbReference>
<dbReference type="InterPro" id="IPR041650">
    <property type="entry name" value="HEPN_Swt1"/>
</dbReference>
<keyword evidence="4" id="KW-1185">Reference proteome</keyword>
<evidence type="ECO:0000259" key="2">
    <source>
        <dbReference type="Pfam" id="PF18731"/>
    </source>
</evidence>
<dbReference type="Pfam" id="PF18731">
    <property type="entry name" value="HEPN_Swt1"/>
    <property type="match status" value="1"/>
</dbReference>
<evidence type="ECO:0000313" key="4">
    <source>
        <dbReference type="Proteomes" id="UP000078287"/>
    </source>
</evidence>
<proteinExistence type="predicted"/>
<gene>
    <name evidence="3" type="ORF">A6A03_04520</name>
</gene>
<reference evidence="3 4" key="1">
    <citation type="submission" date="2016-04" db="EMBL/GenBank/DDBJ databases">
        <title>Chloroflexus islandicus sp. nov., a thermophilic filamentous anoxygenic phototrophic bacterium from geyser Strokkur (Iceland).</title>
        <authorList>
            <person name="Gaisin V.A."/>
            <person name="Kalashnikov A.M."/>
            <person name="Sukhacheva M.V."/>
            <person name="Grouzdev D.S."/>
            <person name="Ivanov T.M."/>
            <person name="Kuznetsov B."/>
            <person name="Gorlenko V.M."/>
        </authorList>
    </citation>
    <scope>NUCLEOTIDE SEQUENCE [LARGE SCALE GENOMIC DNA]</scope>
    <source>
        <strain evidence="4">isl-2</strain>
    </source>
</reference>
<feature type="domain" description="Swt1-like HEPN" evidence="2">
    <location>
        <begin position="11"/>
        <end position="122"/>
    </location>
</feature>
<evidence type="ECO:0000256" key="1">
    <source>
        <dbReference type="SAM" id="MobiDB-lite"/>
    </source>
</evidence>
<dbReference type="AlphaFoldDB" id="A0A178M1T7"/>
<protein>
    <submittedName>
        <fullName evidence="3">AAA+ family ATPase</fullName>
    </submittedName>
</protein>
<dbReference type="EMBL" id="LWQS01000093">
    <property type="protein sequence ID" value="OAN40597.1"/>
    <property type="molecule type" value="Genomic_DNA"/>
</dbReference>
<dbReference type="Proteomes" id="UP000078287">
    <property type="component" value="Unassembled WGS sequence"/>
</dbReference>
<sequence length="1104" mass="124091">MALSNRDRVNKGLELLQQGLRPFVERELMAVYGKYWVTKVTEHWPNDIRWDGDEPQLDASPLLRIMWEQWNSVFGKTLGYAERSLVSELRDTRHKWAHQAPFSTDDTYRALDSIQRLLTAISAPEAAEVERQKQEVLRLRFEEQVRRETRKVSTAPIVGQPAGGLRPWRDIMTPHPDVASGRYQQAEFAADLAQVYRGEGSDEYRNPRSFFQRTFITEGLRLLLTGALRRLANTGGDPVVELQTNFGGGKTHSMLALYHVCSGETPASLPGIEPVLELAGVSSLPRVRRAVLVGTALSPAKVHRKADGIEVHTLWGELAYQLLGAHGYSIVADSDRAGVSPGSNELATLFREASPCLILIDEWVAYVRQLYTRSDLPAGSFDANLTFAQVLTEAARAVPGTLVVASLPASDIEIGGEAGREALSRLKNTFGRLESAWRPASAEEGFEIVRRRLFQPITDPEHFPQRDAVVRTFCDMYRTQSAEFPAYTREADYERRMQAAYPIHPELFDRLYNDWSTLEKFQRTRGVLRLMAAVIHALWQRDDRSLLILPASVPVDEPAVQYELTRYLDDPWVPVIEKDIDGPNSLPLRLDKENPNLGRYSAARRVARTLYLGSAPTFRMPNKGIEDRQIKLGCVQPGESVAIFGDALRRLADQATYLYQNAQRYWYATQPSVNRLAQDRAARLNDDTVHDEVLRRLRAAARQRGDFAAVHIAPASGSDVPDERETRLVLLDPSYPHSGKVAESAARRFAVQLLESRGAGSRVYRNTLVFLAADTTRLKELEQAVREYLAWKSIEDERDLLGLDAFQASQAKTRREQFDDTVNQRVPETYIWLLIPEQPDPQGGVTWEEIRLQSQGTVQEALAVRVAKKLRNEELLITQMAGTRLRSELDRIPLWRGDHVSVKQLADDFARYLYLPRLANTEVLVEAIAQGVAQLTWTQDTFAYAEGWDAARQMYRGLQAGQHVRVTLDSDSLLVQPAAAQRQFNMVVPTPSLPQAQHQPVESIGTQPVLTGESAQSPVAPAQPKRPRRFYGSITLNDPNRLASQSKDIADAIVQHLTSLVGAKVQITIEIHAEISNGVPDHIVRNVTENSRVLKFNQAGFEEE</sequence>
<dbReference type="RefSeq" id="WP_066790944.1">
    <property type="nucleotide sequence ID" value="NZ_LWQS01000093.1"/>
</dbReference>
<feature type="region of interest" description="Disordered" evidence="1">
    <location>
        <begin position="1012"/>
        <end position="1031"/>
    </location>
</feature>